<dbReference type="InterPro" id="IPR036061">
    <property type="entry name" value="CheW-like_dom_sf"/>
</dbReference>
<dbReference type="InterPro" id="IPR002545">
    <property type="entry name" value="CheW-lke_dom"/>
</dbReference>
<reference evidence="2 3" key="1">
    <citation type="submission" date="2021-02" db="EMBL/GenBank/DDBJ databases">
        <title>Complete genome of Desulfoluna sp. strain ASN36.</title>
        <authorList>
            <person name="Takahashi A."/>
            <person name="Kojima H."/>
            <person name="Fukui M."/>
        </authorList>
    </citation>
    <scope>NUCLEOTIDE SEQUENCE [LARGE SCALE GENOMIC DNA]</scope>
    <source>
        <strain evidence="2 3">ASN36</strain>
    </source>
</reference>
<dbReference type="Pfam" id="PF01584">
    <property type="entry name" value="CheW"/>
    <property type="match status" value="1"/>
</dbReference>
<evidence type="ECO:0000259" key="1">
    <source>
        <dbReference type="PROSITE" id="PS50851"/>
    </source>
</evidence>
<gene>
    <name evidence="2" type="ORF">DSLASN_32580</name>
</gene>
<sequence length="175" mass="19103">MEKREFQAAASGSLIIAPAVGDHPYGEPASFLFSISQVEDILGSITFTEVPFSPAYVSGISEWRGHALPVLSLEMLLGLAGDDRAYKGTRGLVVRKTTPSDEPGHFRRALVRIAAGCRLVSRVPETEPLQLADYLPRELLPAVKGMYRWESGILIVPHMDPVLSGELNRVFSDNA</sequence>
<dbReference type="PROSITE" id="PS50851">
    <property type="entry name" value="CHEW"/>
    <property type="match status" value="1"/>
</dbReference>
<dbReference type="Proteomes" id="UP001320148">
    <property type="component" value="Chromosome"/>
</dbReference>
<evidence type="ECO:0000313" key="2">
    <source>
        <dbReference type="EMBL" id="BCS97626.1"/>
    </source>
</evidence>
<evidence type="ECO:0000313" key="3">
    <source>
        <dbReference type="Proteomes" id="UP001320148"/>
    </source>
</evidence>
<dbReference type="EMBL" id="AP024488">
    <property type="protein sequence ID" value="BCS97626.1"/>
    <property type="molecule type" value="Genomic_DNA"/>
</dbReference>
<protein>
    <recommendedName>
        <fullName evidence="1">CheW-like domain-containing protein</fullName>
    </recommendedName>
</protein>
<proteinExistence type="predicted"/>
<keyword evidence="3" id="KW-1185">Reference proteome</keyword>
<accession>A0ABM7PJY7</accession>
<dbReference type="Gene3D" id="2.40.50.180">
    <property type="entry name" value="CheA-289, Domain 4"/>
    <property type="match status" value="1"/>
</dbReference>
<organism evidence="2 3">
    <name type="scientific">Desulfoluna limicola</name>
    <dbReference type="NCBI Taxonomy" id="2810562"/>
    <lineage>
        <taxon>Bacteria</taxon>
        <taxon>Pseudomonadati</taxon>
        <taxon>Thermodesulfobacteriota</taxon>
        <taxon>Desulfobacteria</taxon>
        <taxon>Desulfobacterales</taxon>
        <taxon>Desulfolunaceae</taxon>
        <taxon>Desulfoluna</taxon>
    </lineage>
</organism>
<name>A0ABM7PJY7_9BACT</name>
<feature type="domain" description="CheW-like" evidence="1">
    <location>
        <begin position="12"/>
        <end position="168"/>
    </location>
</feature>
<dbReference type="SUPFAM" id="SSF50341">
    <property type="entry name" value="CheW-like"/>
    <property type="match status" value="1"/>
</dbReference>
<dbReference type="RefSeq" id="WP_236889030.1">
    <property type="nucleotide sequence ID" value="NZ_AP024488.1"/>
</dbReference>
<dbReference type="SMART" id="SM00260">
    <property type="entry name" value="CheW"/>
    <property type="match status" value="1"/>
</dbReference>